<evidence type="ECO:0000313" key="10">
    <source>
        <dbReference type="EMBL" id="KAK4191871.1"/>
    </source>
</evidence>
<dbReference type="EMBL" id="MU864357">
    <property type="protein sequence ID" value="KAK4191871.1"/>
    <property type="molecule type" value="Genomic_DNA"/>
</dbReference>
<evidence type="ECO:0000256" key="8">
    <source>
        <dbReference type="ARBA" id="ARBA00023136"/>
    </source>
</evidence>
<evidence type="ECO:0000256" key="2">
    <source>
        <dbReference type="ARBA" id="ARBA00004477"/>
    </source>
</evidence>
<keyword evidence="8 9" id="KW-0472">Membrane</keyword>
<evidence type="ECO:0000256" key="4">
    <source>
        <dbReference type="ARBA" id="ARBA00007559"/>
    </source>
</evidence>
<keyword evidence="9" id="KW-0808">Transferase</keyword>
<proteinExistence type="inferred from homology"/>
<feature type="transmembrane region" description="Helical" evidence="9">
    <location>
        <begin position="200"/>
        <end position="218"/>
    </location>
</feature>
<accession>A0AAN7AKB3</accession>
<feature type="transmembrane region" description="Helical" evidence="9">
    <location>
        <begin position="37"/>
        <end position="54"/>
    </location>
</feature>
<dbReference type="InterPro" id="IPR009447">
    <property type="entry name" value="PIGW/GWT1"/>
</dbReference>
<dbReference type="PANTHER" id="PTHR20661:SF0">
    <property type="entry name" value="PHOSPHATIDYLINOSITOL-GLYCAN BIOSYNTHESIS CLASS W PROTEIN"/>
    <property type="match status" value="1"/>
</dbReference>
<evidence type="ECO:0000256" key="1">
    <source>
        <dbReference type="ARBA" id="ARBA00002531"/>
    </source>
</evidence>
<evidence type="ECO:0000256" key="3">
    <source>
        <dbReference type="ARBA" id="ARBA00004687"/>
    </source>
</evidence>
<dbReference type="Pfam" id="PF06423">
    <property type="entry name" value="GWT1"/>
    <property type="match status" value="1"/>
</dbReference>
<feature type="transmembrane region" description="Helical" evidence="9">
    <location>
        <begin position="489"/>
        <end position="511"/>
    </location>
</feature>
<comment type="subcellular location">
    <subcellularLocation>
        <location evidence="2 9">Endoplasmic reticulum membrane</location>
        <topology evidence="2 9">Multi-pass membrane protein</topology>
    </subcellularLocation>
</comment>
<keyword evidence="11" id="KW-1185">Reference proteome</keyword>
<dbReference type="AlphaFoldDB" id="A0AAN7AKB3"/>
<gene>
    <name evidence="10" type="ORF">QBC35DRAFT_486194</name>
</gene>
<keyword evidence="6 9" id="KW-0812">Transmembrane</keyword>
<dbReference type="GO" id="GO:0072659">
    <property type="term" value="P:protein localization to plasma membrane"/>
    <property type="evidence" value="ECO:0007669"/>
    <property type="project" value="TreeGrafter"/>
</dbReference>
<dbReference type="EC" id="2.3.-.-" evidence="9"/>
<evidence type="ECO:0000256" key="6">
    <source>
        <dbReference type="ARBA" id="ARBA00022692"/>
    </source>
</evidence>
<dbReference type="Proteomes" id="UP001302126">
    <property type="component" value="Unassembled WGS sequence"/>
</dbReference>
<comment type="pathway">
    <text evidence="3 9">Glycolipid biosynthesis; glycosylphosphatidylinositol-anchor biosynthesis.</text>
</comment>
<feature type="transmembrane region" description="Helical" evidence="9">
    <location>
        <begin position="92"/>
        <end position="109"/>
    </location>
</feature>
<dbReference type="GO" id="GO:0032216">
    <property type="term" value="F:glucosaminyl-phosphatidylinositol O-acyltransferase activity"/>
    <property type="evidence" value="ECO:0007669"/>
    <property type="project" value="TreeGrafter"/>
</dbReference>
<dbReference type="PANTHER" id="PTHR20661">
    <property type="entry name" value="PHOSPHATIDYLINOSITOL-GLYCAN BIOSYNTHESIS CLASS W PROTEIN"/>
    <property type="match status" value="1"/>
</dbReference>
<feature type="transmembrane region" description="Helical" evidence="9">
    <location>
        <begin position="298"/>
        <end position="316"/>
    </location>
</feature>
<comment type="similarity">
    <text evidence="4 9">Belongs to the PIGW family.</text>
</comment>
<comment type="function">
    <text evidence="9">A acetyltransferase, which acetylates the inositol ring of phosphatidylinositol during biosynthesis of GPI-anchor.</text>
</comment>
<dbReference type="GO" id="GO:0005789">
    <property type="term" value="C:endoplasmic reticulum membrane"/>
    <property type="evidence" value="ECO:0007669"/>
    <property type="project" value="UniProtKB-SubCell"/>
</dbReference>
<comment type="function">
    <text evidence="1">Probable acetyltransferase, which acetylates the inositol ring of phosphatidylinositol during biosynthesis of GPI-anchor.</text>
</comment>
<keyword evidence="9" id="KW-0012">Acyltransferase</keyword>
<feature type="transmembrane region" description="Helical" evidence="9">
    <location>
        <begin position="336"/>
        <end position="358"/>
    </location>
</feature>
<evidence type="ECO:0000313" key="11">
    <source>
        <dbReference type="Proteomes" id="UP001302126"/>
    </source>
</evidence>
<evidence type="ECO:0000256" key="5">
    <source>
        <dbReference type="ARBA" id="ARBA00022502"/>
    </source>
</evidence>
<name>A0AAN7AKB3_9PEZI</name>
<feature type="transmembrane region" description="Helical" evidence="9">
    <location>
        <begin position="370"/>
        <end position="391"/>
    </location>
</feature>
<protein>
    <recommendedName>
        <fullName evidence="9">GPI-anchored wall transfer protein</fullName>
        <ecNumber evidence="9">2.3.-.-</ecNumber>
    </recommendedName>
</protein>
<reference evidence="10" key="2">
    <citation type="submission" date="2023-05" db="EMBL/GenBank/DDBJ databases">
        <authorList>
            <consortium name="Lawrence Berkeley National Laboratory"/>
            <person name="Steindorff A."/>
            <person name="Hensen N."/>
            <person name="Bonometti L."/>
            <person name="Westerberg I."/>
            <person name="Brannstrom I.O."/>
            <person name="Guillou S."/>
            <person name="Cros-Aarteil S."/>
            <person name="Calhoun S."/>
            <person name="Haridas S."/>
            <person name="Kuo A."/>
            <person name="Mondo S."/>
            <person name="Pangilinan J."/>
            <person name="Riley R."/>
            <person name="Labutti K."/>
            <person name="Andreopoulos B."/>
            <person name="Lipzen A."/>
            <person name="Chen C."/>
            <person name="Yanf M."/>
            <person name="Daum C."/>
            <person name="Ng V."/>
            <person name="Clum A."/>
            <person name="Ohm R."/>
            <person name="Martin F."/>
            <person name="Silar P."/>
            <person name="Natvig D."/>
            <person name="Lalanne C."/>
            <person name="Gautier V."/>
            <person name="Ament-Velasquez S.L."/>
            <person name="Kruys A."/>
            <person name="Hutchinson M.I."/>
            <person name="Powell A.J."/>
            <person name="Barry K."/>
            <person name="Miller A.N."/>
            <person name="Grigoriev I.V."/>
            <person name="Debuchy R."/>
            <person name="Gladieux P."/>
            <person name="Thoren M.H."/>
            <person name="Johannesson H."/>
        </authorList>
    </citation>
    <scope>NUCLEOTIDE SEQUENCE</scope>
    <source>
        <strain evidence="10">PSN309</strain>
    </source>
</reference>
<dbReference type="PIRSF" id="PIRSF017321">
    <property type="entry name" value="GWT1"/>
    <property type="match status" value="1"/>
</dbReference>
<evidence type="ECO:0000256" key="7">
    <source>
        <dbReference type="ARBA" id="ARBA00022989"/>
    </source>
</evidence>
<keyword evidence="7 9" id="KW-1133">Transmembrane helix</keyword>
<feature type="transmembrane region" description="Helical" evidence="9">
    <location>
        <begin position="465"/>
        <end position="483"/>
    </location>
</feature>
<comment type="caution">
    <text evidence="10">The sequence shown here is derived from an EMBL/GenBank/DDBJ whole genome shotgun (WGS) entry which is preliminary data.</text>
</comment>
<dbReference type="GO" id="GO:0006506">
    <property type="term" value="P:GPI anchor biosynthetic process"/>
    <property type="evidence" value="ECO:0007669"/>
    <property type="project" value="UniProtKB-KW"/>
</dbReference>
<organism evidence="10 11">
    <name type="scientific">Podospora australis</name>
    <dbReference type="NCBI Taxonomy" id="1536484"/>
    <lineage>
        <taxon>Eukaryota</taxon>
        <taxon>Fungi</taxon>
        <taxon>Dikarya</taxon>
        <taxon>Ascomycota</taxon>
        <taxon>Pezizomycotina</taxon>
        <taxon>Sordariomycetes</taxon>
        <taxon>Sordariomycetidae</taxon>
        <taxon>Sordariales</taxon>
        <taxon>Podosporaceae</taxon>
        <taxon>Podospora</taxon>
    </lineage>
</organism>
<feature type="transmembrane region" description="Helical" evidence="9">
    <location>
        <begin position="269"/>
        <end position="286"/>
    </location>
</feature>
<keyword evidence="9" id="KW-0256">Endoplasmic reticulum</keyword>
<feature type="transmembrane region" description="Helical" evidence="9">
    <location>
        <begin position="66"/>
        <end position="86"/>
    </location>
</feature>
<evidence type="ECO:0000256" key="9">
    <source>
        <dbReference type="RuleBase" id="RU280819"/>
    </source>
</evidence>
<feature type="transmembrane region" description="Helical" evidence="9">
    <location>
        <begin position="411"/>
        <end position="438"/>
    </location>
</feature>
<reference evidence="10" key="1">
    <citation type="journal article" date="2023" name="Mol. Phylogenet. Evol.">
        <title>Genome-scale phylogeny and comparative genomics of the fungal order Sordariales.</title>
        <authorList>
            <person name="Hensen N."/>
            <person name="Bonometti L."/>
            <person name="Westerberg I."/>
            <person name="Brannstrom I.O."/>
            <person name="Guillou S."/>
            <person name="Cros-Aarteil S."/>
            <person name="Calhoun S."/>
            <person name="Haridas S."/>
            <person name="Kuo A."/>
            <person name="Mondo S."/>
            <person name="Pangilinan J."/>
            <person name="Riley R."/>
            <person name="LaButti K."/>
            <person name="Andreopoulos B."/>
            <person name="Lipzen A."/>
            <person name="Chen C."/>
            <person name="Yan M."/>
            <person name="Daum C."/>
            <person name="Ng V."/>
            <person name="Clum A."/>
            <person name="Steindorff A."/>
            <person name="Ohm R.A."/>
            <person name="Martin F."/>
            <person name="Silar P."/>
            <person name="Natvig D.O."/>
            <person name="Lalanne C."/>
            <person name="Gautier V."/>
            <person name="Ament-Velasquez S.L."/>
            <person name="Kruys A."/>
            <person name="Hutchinson M.I."/>
            <person name="Powell A.J."/>
            <person name="Barry K."/>
            <person name="Miller A.N."/>
            <person name="Grigoriev I.V."/>
            <person name="Debuchy R."/>
            <person name="Gladieux P."/>
            <person name="Hiltunen Thoren M."/>
            <person name="Johannesson H."/>
        </authorList>
    </citation>
    <scope>NUCLEOTIDE SEQUENCE</scope>
    <source>
        <strain evidence="10">PSN309</strain>
    </source>
</reference>
<keyword evidence="5 9" id="KW-0337">GPI-anchor biosynthesis</keyword>
<sequence>MADTGASGAAAAAASQSYKQQKEAFVSNLAGGSVVEIAQVCAVAPVVTLLWSALQTRQSFFKSYTPLAFVVDFLLNVGALLLSVTLYSSAPLLLNILLLSVAAFVYVIPGSRPTRRKRPLVPPSPDAASKMSKAQAAKRSWFSPVANPTNLGLFSTKPFLTNYRGNMMVVTCICILAVDFRVFPRRFAKVETWGTSLMDMGVGSFVFSAGIVAARPLLKEFYEKTTTPLGTRLARSLRHSLPLLVLGGIRLLSVKGLDYAEHVTEYGVHWNFFFTLAFLPPFVALFQSALKVIPSSSLIALLLCLCYECALHLTSLKSFILAGPRDNLISMNREGIFSFIGYLSIFLVGQDMGMVILPRGDERFSGSRRAFDLMVALAVAAIGLNVLYFFCTNYSYGLGWTVSRRMANLPYVLWVAAFNSALLFGFMLVDCIFFGNFYNAKDKKAEKEAYETATSRILRAYNRNGLAVFLLANLLTGLVNMTVPTLDVGSVATMGILAAYLLALTAAAVGLDMYDISVKL</sequence>